<feature type="chain" id="PRO_5013708535" evidence="4">
    <location>
        <begin position="27"/>
        <end position="913"/>
    </location>
</feature>
<dbReference type="InterPro" id="IPR011990">
    <property type="entry name" value="TPR-like_helical_dom_sf"/>
</dbReference>
<dbReference type="SMART" id="SM00028">
    <property type="entry name" value="TPR"/>
    <property type="match status" value="1"/>
</dbReference>
<dbReference type="Gene3D" id="1.25.40.10">
    <property type="entry name" value="Tetratricopeptide repeat domain"/>
    <property type="match status" value="1"/>
</dbReference>
<dbReference type="PROSITE" id="PS50005">
    <property type="entry name" value="TPR"/>
    <property type="match status" value="1"/>
</dbReference>
<accession>A0A2G9YI07</accession>
<organism evidence="5 6">
    <name type="scientific">Candidatus Sherwoodlollariibacterium unditelluris</name>
    <dbReference type="NCBI Taxonomy" id="1974757"/>
    <lineage>
        <taxon>Bacteria</taxon>
        <taxon>Pseudomonadati</taxon>
        <taxon>Candidatus Omnitrophota</taxon>
        <taxon>Candidatus Sherwoodlollariibacterium</taxon>
    </lineage>
</organism>
<reference evidence="5 6" key="1">
    <citation type="submission" date="2017-09" db="EMBL/GenBank/DDBJ databases">
        <title>Depth-based differentiation of microbial function through sediment-hosted aquifers and enrichment of novel symbionts in the deep terrestrial subsurface.</title>
        <authorList>
            <person name="Probst A.J."/>
            <person name="Ladd B."/>
            <person name="Jarett J.K."/>
            <person name="Geller-Mcgrath D.E."/>
            <person name="Sieber C.M."/>
            <person name="Emerson J.B."/>
            <person name="Anantharaman K."/>
            <person name="Thomas B.C."/>
            <person name="Malmstrom R."/>
            <person name="Stieglmeier M."/>
            <person name="Klingl A."/>
            <person name="Woyke T."/>
            <person name="Ryan C.M."/>
            <person name="Banfield J.F."/>
        </authorList>
    </citation>
    <scope>NUCLEOTIDE SEQUENCE [LARGE SCALE GENOMIC DNA]</scope>
    <source>
        <strain evidence="5">CG23_combo_of_CG06-09_8_20_14_all_41_10</strain>
    </source>
</reference>
<keyword evidence="1" id="KW-0677">Repeat</keyword>
<feature type="signal peptide" evidence="4">
    <location>
        <begin position="1"/>
        <end position="26"/>
    </location>
</feature>
<name>A0A2G9YI07_9BACT</name>
<evidence type="ECO:0000256" key="1">
    <source>
        <dbReference type="ARBA" id="ARBA00022737"/>
    </source>
</evidence>
<comment type="caution">
    <text evidence="5">The sequence shown here is derived from an EMBL/GenBank/DDBJ whole genome shotgun (WGS) entry which is preliminary data.</text>
</comment>
<evidence type="ECO:0000256" key="3">
    <source>
        <dbReference type="PROSITE-ProRule" id="PRU00339"/>
    </source>
</evidence>
<dbReference type="Proteomes" id="UP000231292">
    <property type="component" value="Unassembled WGS sequence"/>
</dbReference>
<dbReference type="AlphaFoldDB" id="A0A2G9YI07"/>
<gene>
    <name evidence="5" type="ORF">COX41_05915</name>
</gene>
<feature type="repeat" description="TPR" evidence="3">
    <location>
        <begin position="31"/>
        <end position="64"/>
    </location>
</feature>
<evidence type="ECO:0000313" key="6">
    <source>
        <dbReference type="Proteomes" id="UP000231292"/>
    </source>
</evidence>
<sequence length="913" mass="105514">MSKRYFIFILLSLVVFLPFSTEFSFAASQATEYLCELGVTLYNLGKYDDALSEFNKALLVEPDNKRAKEYVDKIFRQSIPEDNRINPLALNEESNPSLNVEAINTVPTPKLTKEQAMNQAIDKLKCSEDRKEKESERGIKLGPLKITGETQLSFGIAPDDFIWKRANFDLNEKYKSWRLTSFDGFNRGFNTYDPRIYDSLRVNVDTENKDGFNFHTNVTVDPWSFTGKSNKITVLKGTDSADLQLYYWSNTEYTLNHTVYSASGATINLPELKVEDGKTNPATINGFNIPAMKIYREFQPLRELWLDYTNDQIKFRVFPFGYQDQAYSSDDPMGITNHHIWWQDSPWLRRYLPGTYRSAGTPAPSFTKGYWDDSLSFLSKDSSGAYLTALRGFSFNFSPQEETSFDTTVATPKHLWQDYGELDNVIAASRLKHYFTENFMLGGTFTSRFGFKIDPQKLDSQNFVGGLDLGYEIVDGLKAQAEVLTSKSFYDMNNSDYETKSRGNAYYFSFISRYPQKSIMDLKYGYDDIKPDNDESFLIKTRFFGAHMDSGFDSALSNFHNTRQDTFWSRHIHFRRPAEYYYVGLTKPTTKWDELYATRIGDGIDVGRNTLGFRFEAFLNDRLYNIFDMRNVHNVNGKFIENEVRDEFSVRVTDKLTAKLLGLYQKLPHTVGGIDPFIFDGNTGDFWLNSVVKDGEDITIKTGSIGLNYDFFDWLSLNGIYERTNDYSLGYADFPRNVLKNDTTLNGTYYQNDDIYRYVNTSLCSQGNFPQAPYEFYNIFKGGLRVSLLENMEIYFDYTRNEFEAASLNSDNMNHIGMELTYMPTPKFGMVFKYIYSRCQDVDRLTQGITEPVGHHNFSSEFRYLPSKDDEFILQYGEGNYSPIGNIVMDPYGGSMLTLDTQHIIRAYYRRRF</sequence>
<dbReference type="InterPro" id="IPR019734">
    <property type="entry name" value="TPR_rpt"/>
</dbReference>
<dbReference type="EMBL" id="PCRK01000155">
    <property type="protein sequence ID" value="PIP18856.1"/>
    <property type="molecule type" value="Genomic_DNA"/>
</dbReference>
<evidence type="ECO:0000256" key="4">
    <source>
        <dbReference type="SAM" id="SignalP"/>
    </source>
</evidence>
<proteinExistence type="predicted"/>
<dbReference type="SUPFAM" id="SSF48452">
    <property type="entry name" value="TPR-like"/>
    <property type="match status" value="1"/>
</dbReference>
<protein>
    <submittedName>
        <fullName evidence="5">Uncharacterized protein</fullName>
    </submittedName>
</protein>
<dbReference type="InterPro" id="IPR013105">
    <property type="entry name" value="TPR_2"/>
</dbReference>
<keyword evidence="2 3" id="KW-0802">TPR repeat</keyword>
<keyword evidence="4" id="KW-0732">Signal</keyword>
<dbReference type="PROSITE" id="PS50293">
    <property type="entry name" value="TPR_REGION"/>
    <property type="match status" value="1"/>
</dbReference>
<dbReference type="Pfam" id="PF07719">
    <property type="entry name" value="TPR_2"/>
    <property type="match status" value="1"/>
</dbReference>
<evidence type="ECO:0000256" key="2">
    <source>
        <dbReference type="ARBA" id="ARBA00022803"/>
    </source>
</evidence>
<evidence type="ECO:0000313" key="5">
    <source>
        <dbReference type="EMBL" id="PIP18856.1"/>
    </source>
</evidence>